<comment type="similarity">
    <text evidence="6">Belongs to the RnfG family.</text>
</comment>
<keyword evidence="10" id="KW-1185">Reference proteome</keyword>
<comment type="subcellular location">
    <subcellularLocation>
        <location evidence="6">Cell inner membrane</location>
        <topology evidence="6">Single-pass membrane protein</topology>
    </subcellularLocation>
</comment>
<keyword evidence="2 6" id="KW-0597">Phosphoprotein</keyword>
<dbReference type="InterPro" id="IPR010209">
    <property type="entry name" value="Ion_transpt_RnfG/RsxG"/>
</dbReference>
<dbReference type="Proteomes" id="UP000189177">
    <property type="component" value="Unassembled WGS sequence"/>
</dbReference>
<dbReference type="RefSeq" id="WP_077243866.1">
    <property type="nucleotide sequence ID" value="NZ_MUZR01000011.1"/>
</dbReference>
<accession>A0A1V3A023</accession>
<evidence type="ECO:0000256" key="6">
    <source>
        <dbReference type="HAMAP-Rule" id="MF_00479"/>
    </source>
</evidence>
<feature type="modified residue" description="FMN phosphoryl threonine" evidence="6">
    <location>
        <position position="179"/>
    </location>
</feature>
<comment type="caution">
    <text evidence="9">The sequence shown here is derived from an EMBL/GenBank/DDBJ whole genome shotgun (WGS) entry which is preliminary data.</text>
</comment>
<dbReference type="OrthoDB" id="9784165at2"/>
<gene>
    <name evidence="6" type="primary">rnfG</name>
    <name evidence="9" type="ORF">B1A74_04335</name>
</gene>
<proteinExistence type="inferred from homology"/>
<evidence type="ECO:0000313" key="10">
    <source>
        <dbReference type="Proteomes" id="UP000189177"/>
    </source>
</evidence>
<evidence type="ECO:0000259" key="8">
    <source>
        <dbReference type="SMART" id="SM00900"/>
    </source>
</evidence>
<keyword evidence="6" id="KW-1003">Cell membrane</keyword>
<comment type="subunit">
    <text evidence="6">The complex is composed of six subunits: RnfA, RnfB, RnfC, RnfD, RnfE and RnfG.</text>
</comment>
<dbReference type="GO" id="GO:0005886">
    <property type="term" value="C:plasma membrane"/>
    <property type="evidence" value="ECO:0007669"/>
    <property type="project" value="UniProtKB-SubCell"/>
</dbReference>
<dbReference type="GO" id="GO:0010181">
    <property type="term" value="F:FMN binding"/>
    <property type="evidence" value="ECO:0007669"/>
    <property type="project" value="InterPro"/>
</dbReference>
<evidence type="ECO:0000256" key="5">
    <source>
        <dbReference type="ARBA" id="ARBA00022982"/>
    </source>
</evidence>
<keyword evidence="6" id="KW-1278">Translocase</keyword>
<dbReference type="Pfam" id="PF04205">
    <property type="entry name" value="FMN_bind"/>
    <property type="match status" value="1"/>
</dbReference>
<organism evidence="9 10">
    <name type="scientific">Thioalkalivibrio halophilus</name>
    <dbReference type="NCBI Taxonomy" id="252474"/>
    <lineage>
        <taxon>Bacteria</taxon>
        <taxon>Pseudomonadati</taxon>
        <taxon>Pseudomonadota</taxon>
        <taxon>Gammaproteobacteria</taxon>
        <taxon>Chromatiales</taxon>
        <taxon>Ectothiorhodospiraceae</taxon>
        <taxon>Thioalkalivibrio</taxon>
    </lineage>
</organism>
<evidence type="ECO:0000256" key="1">
    <source>
        <dbReference type="ARBA" id="ARBA00022448"/>
    </source>
</evidence>
<dbReference type="GO" id="GO:0022900">
    <property type="term" value="P:electron transport chain"/>
    <property type="evidence" value="ECO:0007669"/>
    <property type="project" value="UniProtKB-UniRule"/>
</dbReference>
<dbReference type="HAMAP" id="MF_00479">
    <property type="entry name" value="RsxG_RnfG"/>
    <property type="match status" value="1"/>
</dbReference>
<feature type="compositionally biased region" description="Acidic residues" evidence="7">
    <location>
        <begin position="219"/>
        <end position="228"/>
    </location>
</feature>
<evidence type="ECO:0000256" key="2">
    <source>
        <dbReference type="ARBA" id="ARBA00022553"/>
    </source>
</evidence>
<dbReference type="PANTHER" id="PTHR36118">
    <property type="entry name" value="ION-TRANSLOCATING OXIDOREDUCTASE COMPLEX SUBUNIT G"/>
    <property type="match status" value="1"/>
</dbReference>
<dbReference type="InterPro" id="IPR007329">
    <property type="entry name" value="FMN-bd"/>
</dbReference>
<keyword evidence="5 6" id="KW-0249">Electron transport</keyword>
<protein>
    <recommendedName>
        <fullName evidence="6">Ion-translocating oxidoreductase complex subunit G</fullName>
        <ecNumber evidence="6">7.-.-.-</ecNumber>
    </recommendedName>
    <alternativeName>
        <fullName evidence="6">Rnf electron transport complex subunit G</fullName>
    </alternativeName>
</protein>
<keyword evidence="4 6" id="KW-0288">FMN</keyword>
<comment type="cofactor">
    <cofactor evidence="6">
        <name>FMN</name>
        <dbReference type="ChEBI" id="CHEBI:58210"/>
    </cofactor>
</comment>
<keyword evidence="6" id="KW-1133">Transmembrane helix</keyword>
<feature type="region of interest" description="Disordered" evidence="7">
    <location>
        <begin position="204"/>
        <end position="228"/>
    </location>
</feature>
<reference evidence="9 10" key="1">
    <citation type="submission" date="2017-02" db="EMBL/GenBank/DDBJ databases">
        <title>Genomic diversity within the haloalkaliphilic genus Thioalkalivibrio.</title>
        <authorList>
            <person name="Ahn A.-C."/>
            <person name="Meier-Kolthoff J."/>
            <person name="Overmars L."/>
            <person name="Richter M."/>
            <person name="Woyke T."/>
            <person name="Sorokin D.Y."/>
            <person name="Muyzer G."/>
        </authorList>
    </citation>
    <scope>NUCLEOTIDE SEQUENCE [LARGE SCALE GENOMIC DNA]</scope>
    <source>
        <strain evidence="9 10">HL17</strain>
    </source>
</reference>
<name>A0A1V3A023_9GAMM</name>
<keyword evidence="1 6" id="KW-0813">Transport</keyword>
<dbReference type="EMBL" id="MUZR01000011">
    <property type="protein sequence ID" value="OOC10666.1"/>
    <property type="molecule type" value="Genomic_DNA"/>
</dbReference>
<keyword evidence="6" id="KW-0812">Transmembrane</keyword>
<dbReference type="STRING" id="252474.B1A74_04335"/>
<evidence type="ECO:0000256" key="7">
    <source>
        <dbReference type="SAM" id="MobiDB-lite"/>
    </source>
</evidence>
<dbReference type="NCBIfam" id="TIGR01947">
    <property type="entry name" value="rnfG"/>
    <property type="match status" value="1"/>
</dbReference>
<keyword evidence="6" id="KW-0472">Membrane</keyword>
<keyword evidence="3 6" id="KW-0285">Flavoprotein</keyword>
<feature type="domain" description="FMN-binding" evidence="8">
    <location>
        <begin position="104"/>
        <end position="196"/>
    </location>
</feature>
<dbReference type="GO" id="GO:0009055">
    <property type="term" value="F:electron transfer activity"/>
    <property type="evidence" value="ECO:0007669"/>
    <property type="project" value="InterPro"/>
</dbReference>
<keyword evidence="6" id="KW-0997">Cell inner membrane</keyword>
<dbReference type="AlphaFoldDB" id="A0A1V3A023"/>
<dbReference type="PANTHER" id="PTHR36118:SF1">
    <property type="entry name" value="ION-TRANSLOCATING OXIDOREDUCTASE COMPLEX SUBUNIT G"/>
    <property type="match status" value="1"/>
</dbReference>
<sequence length="228" mass="24584">MTGLKPRDIAITTALLAAFAGAGTGLVALVQSGTEARIEANRMEVNRQRIADLLGELDYVNEPVKDTTVLSHEKLSGAKLPAWFARDADDAVIGIVLSAIAPDGYSGDIHLLVGIDREGELLGVRVSEHRETPGLGDAIEAGRSDWIHAFEGRRLGDPPRDEWTVRRDGGAFDQFTGATITPRAVVHAVRRSLEYFEAHREELLATEPGEGAAVTEPLTPDDDQETTP</sequence>
<dbReference type="NCBIfam" id="NF002519">
    <property type="entry name" value="PRK01908.1"/>
    <property type="match status" value="1"/>
</dbReference>
<evidence type="ECO:0000313" key="9">
    <source>
        <dbReference type="EMBL" id="OOC10666.1"/>
    </source>
</evidence>
<dbReference type="EC" id="7.-.-.-" evidence="6"/>
<dbReference type="PIRSF" id="PIRSF006091">
    <property type="entry name" value="E_trnsport_RnfG"/>
    <property type="match status" value="1"/>
</dbReference>
<dbReference type="SMART" id="SM00900">
    <property type="entry name" value="FMN_bind"/>
    <property type="match status" value="1"/>
</dbReference>
<comment type="function">
    <text evidence="6">Part of a membrane-bound complex that couples electron transfer with translocation of ions across the membrane.</text>
</comment>
<evidence type="ECO:0000256" key="4">
    <source>
        <dbReference type="ARBA" id="ARBA00022643"/>
    </source>
</evidence>
<evidence type="ECO:0000256" key="3">
    <source>
        <dbReference type="ARBA" id="ARBA00022630"/>
    </source>
</evidence>